<comment type="caution">
    <text evidence="5">The sequence shown here is derived from an EMBL/GenBank/DDBJ whole genome shotgun (WGS) entry which is preliminary data.</text>
</comment>
<feature type="region of interest" description="Disordered" evidence="4">
    <location>
        <begin position="1"/>
        <end position="25"/>
    </location>
</feature>
<accession>A0A4V4NG14</accession>
<comment type="similarity">
    <text evidence="2">Belongs to the PAF1 family.</text>
</comment>
<sequence length="396" mass="45490">MSEEKKESVSQNHRKSGSAPHKSNIQYVAKVRYSNTLPPPLCPPKLLKDETNEANDNGLGNLVSSFFRKENFRNLIRLDEDLGMPLNLISLPKRETVYGLPGIELHPEDAVLLTDPTKRIKTKSENVSFLRRTQYISSGNQSGNTGSAGINQTKVKTDELDPKTQLKVVEDMFDVPNVEDVAKFQHPTKKHLKARKVWNFLPDTSMFDQQYYDVKFMSSASISKSRDKSKESISTMTDPRLLTAIFREIEVNKNTKLTSFYVTDTEEAKKVQAKLADETENAPVDDAEVEEILQDESKRSIYKRQREYDGNVKELEPLRHLVITFDEKTQNAYYIPVAGKLELKKCRIDPYLAPKIKEMTYDQINMHLREPTRGEIEQRDIMRSDYDPMEFGADDE</sequence>
<protein>
    <submittedName>
        <fullName evidence="5">Uncharacterized protein</fullName>
    </submittedName>
</protein>
<evidence type="ECO:0000256" key="4">
    <source>
        <dbReference type="SAM" id="MobiDB-lite"/>
    </source>
</evidence>
<evidence type="ECO:0000256" key="1">
    <source>
        <dbReference type="ARBA" id="ARBA00004123"/>
    </source>
</evidence>
<evidence type="ECO:0000256" key="3">
    <source>
        <dbReference type="ARBA" id="ARBA00023242"/>
    </source>
</evidence>
<evidence type="ECO:0000313" key="6">
    <source>
        <dbReference type="Proteomes" id="UP000307173"/>
    </source>
</evidence>
<keyword evidence="6" id="KW-1185">Reference proteome</keyword>
<name>A0A4V4NG14_9ASCO</name>
<proteinExistence type="inferred from homology"/>
<feature type="compositionally biased region" description="Polar residues" evidence="4">
    <location>
        <begin position="138"/>
        <end position="154"/>
    </location>
</feature>
<evidence type="ECO:0000313" key="5">
    <source>
        <dbReference type="EMBL" id="TID30220.1"/>
    </source>
</evidence>
<keyword evidence="3" id="KW-0539">Nucleus</keyword>
<dbReference type="GO" id="GO:0003682">
    <property type="term" value="F:chromatin binding"/>
    <property type="evidence" value="ECO:0007669"/>
    <property type="project" value="TreeGrafter"/>
</dbReference>
<dbReference type="GO" id="GO:0016593">
    <property type="term" value="C:Cdc73/Paf1 complex"/>
    <property type="evidence" value="ECO:0007669"/>
    <property type="project" value="InterPro"/>
</dbReference>
<dbReference type="EMBL" id="SELW01000170">
    <property type="protein sequence ID" value="TID30220.1"/>
    <property type="molecule type" value="Genomic_DNA"/>
</dbReference>
<feature type="region of interest" description="Disordered" evidence="4">
    <location>
        <begin position="138"/>
        <end position="157"/>
    </location>
</feature>
<evidence type="ECO:0000256" key="2">
    <source>
        <dbReference type="ARBA" id="ARBA00007560"/>
    </source>
</evidence>
<dbReference type="OrthoDB" id="10260285at2759"/>
<dbReference type="GO" id="GO:0006368">
    <property type="term" value="P:transcription elongation by RNA polymerase II"/>
    <property type="evidence" value="ECO:0007669"/>
    <property type="project" value="InterPro"/>
</dbReference>
<comment type="subcellular location">
    <subcellularLocation>
        <location evidence="1">Nucleus</location>
    </subcellularLocation>
</comment>
<dbReference type="AlphaFoldDB" id="A0A4V4NG14"/>
<dbReference type="GO" id="GO:0000993">
    <property type="term" value="F:RNA polymerase II complex binding"/>
    <property type="evidence" value="ECO:0007669"/>
    <property type="project" value="TreeGrafter"/>
</dbReference>
<gene>
    <name evidence="5" type="ORF">CANINC_001227</name>
</gene>
<dbReference type="STRING" id="52247.A0A4V4NG14"/>
<reference evidence="5 6" key="1">
    <citation type="journal article" date="2019" name="Front. Genet.">
        <title>Whole-Genome Sequencing of the Opportunistic Yeast Pathogen Candida inconspicua Uncovers Its Hybrid Origin.</title>
        <authorList>
            <person name="Mixao V."/>
            <person name="Hansen A.P."/>
            <person name="Saus E."/>
            <person name="Boekhout T."/>
            <person name="Lass-Florl C."/>
            <person name="Gabaldon T."/>
        </authorList>
    </citation>
    <scope>NUCLEOTIDE SEQUENCE [LARGE SCALE GENOMIC DNA]</scope>
    <source>
        <strain evidence="5 6">CBS 180</strain>
    </source>
</reference>
<dbReference type="InterPro" id="IPR007133">
    <property type="entry name" value="RNA_pol_II-assoc_Paf1"/>
</dbReference>
<dbReference type="Pfam" id="PF03985">
    <property type="entry name" value="Paf1"/>
    <property type="match status" value="1"/>
</dbReference>
<dbReference type="PANTHER" id="PTHR23188">
    <property type="entry name" value="RNA POLYMERASE II-ASSOCIATED FACTOR 1 HOMOLOG"/>
    <property type="match status" value="1"/>
</dbReference>
<organism evidence="5 6">
    <name type="scientific">Pichia inconspicua</name>
    <dbReference type="NCBI Taxonomy" id="52247"/>
    <lineage>
        <taxon>Eukaryota</taxon>
        <taxon>Fungi</taxon>
        <taxon>Dikarya</taxon>
        <taxon>Ascomycota</taxon>
        <taxon>Saccharomycotina</taxon>
        <taxon>Pichiomycetes</taxon>
        <taxon>Pichiales</taxon>
        <taxon>Pichiaceae</taxon>
        <taxon>Pichia</taxon>
    </lineage>
</organism>
<dbReference type="Proteomes" id="UP000307173">
    <property type="component" value="Unassembled WGS sequence"/>
</dbReference>
<dbReference type="PANTHER" id="PTHR23188:SF12">
    <property type="entry name" value="RNA POLYMERASE II-ASSOCIATED FACTOR 1 HOMOLOG"/>
    <property type="match status" value="1"/>
</dbReference>